<dbReference type="InterPro" id="IPR049453">
    <property type="entry name" value="Memb_transporter_dom"/>
</dbReference>
<feature type="transmembrane region" description="Helical" evidence="7">
    <location>
        <begin position="472"/>
        <end position="493"/>
    </location>
</feature>
<feature type="transmembrane region" description="Helical" evidence="7">
    <location>
        <begin position="520"/>
        <end position="538"/>
    </location>
</feature>
<evidence type="ECO:0000313" key="10">
    <source>
        <dbReference type="Proteomes" id="UP000825367"/>
    </source>
</evidence>
<sequence>MSRPPCRASRGCSAGSPATCSTRWIRAVSPACPIKGALTPAVLWRRVVDRIRSRDPENDGARRAARAAIVIPIAAAVSFAVGGGSQTPLFTIFGSIALLIVVDFPGNMNARALAYGGLGFNGAVLITLGTLAAPIPWLAITLTFLIGVAVTFSGVLSEIVAAGQRATLLTFVLPVCTPAGPLGERLLGWLIALAICVPAALFLFPPRHHGELRRHAAAVCGVLADRIEGTASAADVTTAMDALRANFLGAAYRPVALTAGSRALVRVVDDLQWLCDRVTGDTGELLGPIGEPVVRVLRDCAQVLLISHPGARADERALLAAALADLRTVAIGTYRQDIVDILGEPDDEAAVALGRTLLNRRTVGAATGVTGRLIASAAAADARPVWARVLGRRLPETGIADRVYSETEAVTALTSGHLATRSVTARNSLRTGLGLALAVLVTFVFPVQHGFWVVLGALSVLRSSALTTGTTVVRAVVGTAIGFGIGAVVIELLGVDPIVLWVLLPIVAFGSAYVPEIGSFTATQAAFTMMVLIVFNLIVPSGWAVGLIRIEDVVVGASVGVVVSLLLWPRGVRTAVQQAIDAAREVGARYLRAAVLRVTRGAFEQTENQVNALSHDALTVSRTLDDAVRQYLSENGGPTDSRAPVVRASSRAVRLRAAADLIADIVPPPLAVYPRARAVLEAHAAALCSRFDGSGGTELTAPISDDLVPALRAEAGQGELAVSAALPLVTVAANLGELELTYPPTVAAEPASRST</sequence>
<comment type="subcellular location">
    <subcellularLocation>
        <location evidence="1">Cell membrane</location>
        <topology evidence="1">Multi-pass membrane protein</topology>
    </subcellularLocation>
</comment>
<organism evidence="9 10">
    <name type="scientific">Mycolicibacterium pallens</name>
    <dbReference type="NCBI Taxonomy" id="370524"/>
    <lineage>
        <taxon>Bacteria</taxon>
        <taxon>Bacillati</taxon>
        <taxon>Actinomycetota</taxon>
        <taxon>Actinomycetes</taxon>
        <taxon>Mycobacteriales</taxon>
        <taxon>Mycobacteriaceae</taxon>
        <taxon>Mycolicibacterium</taxon>
    </lineage>
</organism>
<dbReference type="EMBL" id="CP080333">
    <property type="protein sequence ID" value="QYL17192.1"/>
    <property type="molecule type" value="Genomic_DNA"/>
</dbReference>
<feature type="transmembrane region" description="Helical" evidence="7">
    <location>
        <begin position="498"/>
        <end position="514"/>
    </location>
</feature>
<feature type="transmembrane region" description="Helical" evidence="7">
    <location>
        <begin position="550"/>
        <end position="568"/>
    </location>
</feature>
<dbReference type="Proteomes" id="UP000825367">
    <property type="component" value="Chromosome"/>
</dbReference>
<keyword evidence="10" id="KW-1185">Reference proteome</keyword>
<feature type="transmembrane region" description="Helical" evidence="7">
    <location>
        <begin position="64"/>
        <end position="81"/>
    </location>
</feature>
<evidence type="ECO:0000256" key="6">
    <source>
        <dbReference type="ARBA" id="ARBA00043993"/>
    </source>
</evidence>
<keyword evidence="5 7" id="KW-0472">Membrane</keyword>
<keyword evidence="4 7" id="KW-1133">Transmembrane helix</keyword>
<dbReference type="Pfam" id="PF13515">
    <property type="entry name" value="FUSC_2"/>
    <property type="match status" value="1"/>
</dbReference>
<evidence type="ECO:0000259" key="8">
    <source>
        <dbReference type="Pfam" id="PF13515"/>
    </source>
</evidence>
<accession>A0ABX8VHC6</accession>
<dbReference type="PANTHER" id="PTHR30509">
    <property type="entry name" value="P-HYDROXYBENZOIC ACID EFFLUX PUMP SUBUNIT-RELATED"/>
    <property type="match status" value="1"/>
</dbReference>
<feature type="transmembrane region" description="Helical" evidence="7">
    <location>
        <begin position="186"/>
        <end position="204"/>
    </location>
</feature>
<evidence type="ECO:0000256" key="7">
    <source>
        <dbReference type="SAM" id="Phobius"/>
    </source>
</evidence>
<evidence type="ECO:0000313" key="9">
    <source>
        <dbReference type="EMBL" id="QYL17192.1"/>
    </source>
</evidence>
<protein>
    <submittedName>
        <fullName evidence="9">FUSC family protein</fullName>
    </submittedName>
</protein>
<proteinExistence type="inferred from homology"/>
<evidence type="ECO:0000256" key="2">
    <source>
        <dbReference type="ARBA" id="ARBA00022475"/>
    </source>
</evidence>
<keyword evidence="2" id="KW-1003">Cell membrane</keyword>
<keyword evidence="3 7" id="KW-0812">Transmembrane</keyword>
<feature type="transmembrane region" description="Helical" evidence="7">
    <location>
        <begin position="112"/>
        <end position="131"/>
    </location>
</feature>
<evidence type="ECO:0000256" key="5">
    <source>
        <dbReference type="ARBA" id="ARBA00023136"/>
    </source>
</evidence>
<reference evidence="9 10" key="1">
    <citation type="submission" date="2021-07" db="EMBL/GenBank/DDBJ databases">
        <title>Whole genome sequencing of non-tuberculosis mycobacteria type-strains.</title>
        <authorList>
            <person name="Igarashi Y."/>
            <person name="Osugi A."/>
            <person name="Mitarai S."/>
        </authorList>
    </citation>
    <scope>NUCLEOTIDE SEQUENCE [LARGE SCALE GENOMIC DNA]</scope>
    <source>
        <strain evidence="9 10">JCM 16370</strain>
    </source>
</reference>
<feature type="transmembrane region" description="Helical" evidence="7">
    <location>
        <begin position="137"/>
        <end position="156"/>
    </location>
</feature>
<gene>
    <name evidence="9" type="ORF">K0O64_00935</name>
</gene>
<evidence type="ECO:0000256" key="1">
    <source>
        <dbReference type="ARBA" id="ARBA00004651"/>
    </source>
</evidence>
<evidence type="ECO:0000256" key="3">
    <source>
        <dbReference type="ARBA" id="ARBA00022692"/>
    </source>
</evidence>
<dbReference type="PANTHER" id="PTHR30509:SF9">
    <property type="entry name" value="MULTIDRUG RESISTANCE PROTEIN MDTO"/>
    <property type="match status" value="1"/>
</dbReference>
<comment type="similarity">
    <text evidence="6">Belongs to the YccS/YhfK family.</text>
</comment>
<name>A0ABX8VHC6_9MYCO</name>
<evidence type="ECO:0000256" key="4">
    <source>
        <dbReference type="ARBA" id="ARBA00022989"/>
    </source>
</evidence>
<feature type="transmembrane region" description="Helical" evidence="7">
    <location>
        <begin position="431"/>
        <end position="452"/>
    </location>
</feature>
<feature type="domain" description="Integral membrane bound transporter" evidence="8">
    <location>
        <begin position="437"/>
        <end position="563"/>
    </location>
</feature>